<evidence type="ECO:0000259" key="3">
    <source>
        <dbReference type="PROSITE" id="PS50111"/>
    </source>
</evidence>
<evidence type="ECO:0000313" key="5">
    <source>
        <dbReference type="Proteomes" id="UP001165962"/>
    </source>
</evidence>
<organism evidence="4 5">
    <name type="scientific">Paenibacillus agricola</name>
    <dbReference type="NCBI Taxonomy" id="2716264"/>
    <lineage>
        <taxon>Bacteria</taxon>
        <taxon>Bacillati</taxon>
        <taxon>Bacillota</taxon>
        <taxon>Bacilli</taxon>
        <taxon>Bacillales</taxon>
        <taxon>Paenibacillaceae</taxon>
        <taxon>Paenibacillus</taxon>
    </lineage>
</organism>
<proteinExistence type="predicted"/>
<dbReference type="InterPro" id="IPR029151">
    <property type="entry name" value="Sensor-like_sf"/>
</dbReference>
<name>A0ABX0JLL1_9BACL</name>
<dbReference type="InterPro" id="IPR004089">
    <property type="entry name" value="MCPsignal_dom"/>
</dbReference>
<dbReference type="PROSITE" id="PS50111">
    <property type="entry name" value="CHEMOTAXIS_TRANSDUC_2"/>
    <property type="match status" value="1"/>
</dbReference>
<dbReference type="SUPFAM" id="SSF58104">
    <property type="entry name" value="Methyl-accepting chemotaxis protein (MCP) signaling domain"/>
    <property type="match status" value="1"/>
</dbReference>
<dbReference type="Gene3D" id="1.10.287.950">
    <property type="entry name" value="Methyl-accepting chemotaxis protein"/>
    <property type="match status" value="1"/>
</dbReference>
<gene>
    <name evidence="4" type="ORF">G9U52_38750</name>
</gene>
<evidence type="ECO:0000313" key="4">
    <source>
        <dbReference type="EMBL" id="NHN35619.1"/>
    </source>
</evidence>
<reference evidence="4" key="1">
    <citation type="submission" date="2020-03" db="EMBL/GenBank/DDBJ databases">
        <title>Draft sequencing of Paenibacilllus sp. S3N08.</title>
        <authorList>
            <person name="Kim D.-U."/>
        </authorList>
    </citation>
    <scope>NUCLEOTIDE SEQUENCE</scope>
    <source>
        <strain evidence="4">S3N08</strain>
    </source>
</reference>
<sequence length="284" mass="30564">MSQYHDQLSPKIQKLLDVAPELTALLAEEDIIFAVADTEKFLYCSPGKTLDAGVKYGDPFHEHDSLGTAKSTGKRYSMISPPEYGPPFRSVASPIFENNELVGVLAVGISLQKEFEMLNVVGMLEKISGNIQERSHSLSAQTEELSASIEEITTNSNVVNSNSKEIDHVISFIAEIAQQTNLLGLNAAIEAARAGENGRTFSVVAQEIRKLANNSKDATTQVSDSLNKIGNGIDGITQRLNEISAAVQGQAHEAEGLSALIEELDSLTSRLSGYVAVLTNSESK</sequence>
<evidence type="ECO:0000256" key="1">
    <source>
        <dbReference type="ARBA" id="ARBA00023224"/>
    </source>
</evidence>
<dbReference type="RefSeq" id="WP_166158781.1">
    <property type="nucleotide sequence ID" value="NZ_JAAOIW010000050.1"/>
</dbReference>
<keyword evidence="5" id="KW-1185">Reference proteome</keyword>
<evidence type="ECO:0000256" key="2">
    <source>
        <dbReference type="PROSITE-ProRule" id="PRU00284"/>
    </source>
</evidence>
<dbReference type="PANTHER" id="PTHR32089">
    <property type="entry name" value="METHYL-ACCEPTING CHEMOTAXIS PROTEIN MCPB"/>
    <property type="match status" value="1"/>
</dbReference>
<accession>A0ABX0JLL1</accession>
<dbReference type="EMBL" id="JAAOIW010000050">
    <property type="protein sequence ID" value="NHN35619.1"/>
    <property type="molecule type" value="Genomic_DNA"/>
</dbReference>
<dbReference type="PANTHER" id="PTHR32089:SF112">
    <property type="entry name" value="LYSOZYME-LIKE PROTEIN-RELATED"/>
    <property type="match status" value="1"/>
</dbReference>
<dbReference type="Pfam" id="PF00015">
    <property type="entry name" value="MCPsignal"/>
    <property type="match status" value="1"/>
</dbReference>
<comment type="caution">
    <text evidence="4">The sequence shown here is derived from an EMBL/GenBank/DDBJ whole genome shotgun (WGS) entry which is preliminary data.</text>
</comment>
<protein>
    <submittedName>
        <fullName evidence="4">Chemotaxis protein</fullName>
    </submittedName>
</protein>
<keyword evidence="1 2" id="KW-0807">Transducer</keyword>
<dbReference type="SMART" id="SM00283">
    <property type="entry name" value="MA"/>
    <property type="match status" value="1"/>
</dbReference>
<feature type="domain" description="Methyl-accepting transducer" evidence="3">
    <location>
        <begin position="141"/>
        <end position="284"/>
    </location>
</feature>
<dbReference type="Proteomes" id="UP001165962">
    <property type="component" value="Unassembled WGS sequence"/>
</dbReference>
<dbReference type="SUPFAM" id="SSF103190">
    <property type="entry name" value="Sensory domain-like"/>
    <property type="match status" value="1"/>
</dbReference>